<dbReference type="SUPFAM" id="SSF49764">
    <property type="entry name" value="HSP20-like chaperones"/>
    <property type="match status" value="1"/>
</dbReference>
<reference evidence="6 7" key="1">
    <citation type="submission" date="2024-07" db="EMBL/GenBank/DDBJ databases">
        <title>Enhanced genomic and transcriptomic resources for Trichinella pseudospiralis and T. spiralis underpin the discovery of pronounced molecular differences between stages and species.</title>
        <authorList>
            <person name="Pasi K.K."/>
            <person name="La Rosa G."/>
            <person name="Gomez-Morales M.A."/>
            <person name="Tosini F."/>
            <person name="Sumanam S."/>
            <person name="Young N.D."/>
            <person name="Chang B.C."/>
            <person name="Robin G.B."/>
        </authorList>
    </citation>
    <scope>NUCLEOTIDE SEQUENCE [LARGE SCALE GENOMIC DNA]</scope>
    <source>
        <strain evidence="6">ISS534</strain>
    </source>
</reference>
<evidence type="ECO:0000256" key="4">
    <source>
        <dbReference type="SAM" id="MobiDB-lite"/>
    </source>
</evidence>
<dbReference type="CDD" id="cd06526">
    <property type="entry name" value="metazoan_ACD"/>
    <property type="match status" value="1"/>
</dbReference>
<dbReference type="InterPro" id="IPR002068">
    <property type="entry name" value="A-crystallin/Hsp20_dom"/>
</dbReference>
<evidence type="ECO:0000259" key="5">
    <source>
        <dbReference type="PROSITE" id="PS01031"/>
    </source>
</evidence>
<gene>
    <name evidence="6" type="ORF">TSPI_11136</name>
</gene>
<dbReference type="PANTHER" id="PTHR45640:SF13">
    <property type="entry name" value="HEAT SHOCK PROTEIN 22-RELATED"/>
    <property type="match status" value="1"/>
</dbReference>
<feature type="compositionally biased region" description="Basic and acidic residues" evidence="4">
    <location>
        <begin position="186"/>
        <end position="196"/>
    </location>
</feature>
<dbReference type="Proteomes" id="UP001558632">
    <property type="component" value="Unassembled WGS sequence"/>
</dbReference>
<proteinExistence type="inferred from homology"/>
<evidence type="ECO:0000256" key="3">
    <source>
        <dbReference type="RuleBase" id="RU003616"/>
    </source>
</evidence>
<dbReference type="Gene3D" id="2.60.40.790">
    <property type="match status" value="1"/>
</dbReference>
<comment type="similarity">
    <text evidence="2 3">Belongs to the small heat shock protein (HSP20) family.</text>
</comment>
<dbReference type="PANTHER" id="PTHR45640">
    <property type="entry name" value="HEAT SHOCK PROTEIN HSP-12.2-RELATED"/>
    <property type="match status" value="1"/>
</dbReference>
<dbReference type="PROSITE" id="PS01031">
    <property type="entry name" value="SHSP"/>
    <property type="match status" value="1"/>
</dbReference>
<feature type="domain" description="SHSP" evidence="5">
    <location>
        <begin position="86"/>
        <end position="194"/>
    </location>
</feature>
<evidence type="ECO:0000256" key="1">
    <source>
        <dbReference type="ARBA" id="ARBA00023016"/>
    </source>
</evidence>
<name>A0ABR3K2H0_TRISP</name>
<dbReference type="InterPro" id="IPR001436">
    <property type="entry name" value="Alpha-crystallin/sHSP_animal"/>
</dbReference>
<evidence type="ECO:0000313" key="7">
    <source>
        <dbReference type="Proteomes" id="UP001558632"/>
    </source>
</evidence>
<protein>
    <submittedName>
        <fullName evidence="6">Body wall muscle protein</fullName>
    </submittedName>
</protein>
<dbReference type="EMBL" id="JBEUSY010000538">
    <property type="protein sequence ID" value="KAL1227557.1"/>
    <property type="molecule type" value="Genomic_DNA"/>
</dbReference>
<keyword evidence="1" id="KW-0346">Stress response</keyword>
<accession>A0ABR3K2H0</accession>
<sequence>MPLLTRTYLSIKIQFCVEMASSRFAGQLLRLIGNPGVWQRNCKMGLWRPGWWDGPLSDFSRTVDREMRRFEREMNSFFHYFPRPFFNAQDYYEPFICEENGMKKFKLRFDVSRFKPEEINVKTSGNKLYFEAKQHSKQDDVESKYEYKREFTLPEGVKAETVECKYSTDGQLVIEAPYDPPPAVEGKPKDIPVIHE</sequence>
<evidence type="ECO:0000256" key="2">
    <source>
        <dbReference type="PROSITE-ProRule" id="PRU00285"/>
    </source>
</evidence>
<comment type="caution">
    <text evidence="6">The sequence shown here is derived from an EMBL/GenBank/DDBJ whole genome shotgun (WGS) entry which is preliminary data.</text>
</comment>
<keyword evidence="7" id="KW-1185">Reference proteome</keyword>
<organism evidence="6 7">
    <name type="scientific">Trichinella spiralis</name>
    <name type="common">Trichina worm</name>
    <dbReference type="NCBI Taxonomy" id="6334"/>
    <lineage>
        <taxon>Eukaryota</taxon>
        <taxon>Metazoa</taxon>
        <taxon>Ecdysozoa</taxon>
        <taxon>Nematoda</taxon>
        <taxon>Enoplea</taxon>
        <taxon>Dorylaimia</taxon>
        <taxon>Trichinellida</taxon>
        <taxon>Trichinellidae</taxon>
        <taxon>Trichinella</taxon>
    </lineage>
</organism>
<dbReference type="InterPro" id="IPR008978">
    <property type="entry name" value="HSP20-like_chaperone"/>
</dbReference>
<dbReference type="Pfam" id="PF00011">
    <property type="entry name" value="HSP20"/>
    <property type="match status" value="1"/>
</dbReference>
<evidence type="ECO:0000313" key="6">
    <source>
        <dbReference type="EMBL" id="KAL1227557.1"/>
    </source>
</evidence>
<feature type="region of interest" description="Disordered" evidence="4">
    <location>
        <begin position="177"/>
        <end position="196"/>
    </location>
</feature>
<dbReference type="PRINTS" id="PR00299">
    <property type="entry name" value="ACRYSTALLIN"/>
</dbReference>